<dbReference type="RefSeq" id="WP_110065195.1">
    <property type="nucleotide sequence ID" value="NZ_QGTW01000006.1"/>
</dbReference>
<keyword evidence="2" id="KW-0963">Cytoplasm</keyword>
<evidence type="ECO:0000256" key="2">
    <source>
        <dbReference type="ARBA" id="ARBA00022490"/>
    </source>
</evidence>
<comment type="subcellular location">
    <subcellularLocation>
        <location evidence="1">Cytoplasm</location>
    </subcellularLocation>
</comment>
<evidence type="ECO:0000256" key="4">
    <source>
        <dbReference type="NCBIfam" id="TIGR03130"/>
    </source>
</evidence>
<accession>A0A2V2ZY50</accession>
<dbReference type="HAMAP" id="MF_00710">
    <property type="entry name" value="Malonate_deCO2ase_dsu"/>
    <property type="match status" value="1"/>
</dbReference>
<comment type="PTM">
    <text evidence="5">Covalently binds the prosthetic group of malonate decarboxylase.</text>
</comment>
<dbReference type="EMBL" id="QGTW01000006">
    <property type="protein sequence ID" value="PWW28339.1"/>
    <property type="molecule type" value="Genomic_DNA"/>
</dbReference>
<feature type="modified residue" description="O-(phosphoribosyl dephospho-coenzyme A)serine" evidence="5">
    <location>
        <position position="25"/>
    </location>
</feature>
<dbReference type="GO" id="GO:0005737">
    <property type="term" value="C:cytoplasm"/>
    <property type="evidence" value="ECO:0007669"/>
    <property type="project" value="UniProtKB-SubCell"/>
</dbReference>
<dbReference type="GO" id="GO:0003735">
    <property type="term" value="F:structural constituent of ribosome"/>
    <property type="evidence" value="ECO:0007669"/>
    <property type="project" value="InterPro"/>
</dbReference>
<dbReference type="OrthoDB" id="120290at2"/>
<dbReference type="Pfam" id="PF06857">
    <property type="entry name" value="ACP"/>
    <property type="match status" value="1"/>
</dbReference>
<dbReference type="PROSITE" id="PS00962">
    <property type="entry name" value="RIBOSOMAL_S2_1"/>
    <property type="match status" value="1"/>
</dbReference>
<dbReference type="Proteomes" id="UP000247150">
    <property type="component" value="Unassembled WGS sequence"/>
</dbReference>
<gene>
    <name evidence="6" type="ORF">DFO73_106155</name>
</gene>
<name>A0A2V2ZY50_9BACI</name>
<dbReference type="GO" id="GO:0005840">
    <property type="term" value="C:ribosome"/>
    <property type="evidence" value="ECO:0007669"/>
    <property type="project" value="InterPro"/>
</dbReference>
<proteinExistence type="inferred from homology"/>
<dbReference type="NCBIfam" id="TIGR03130">
    <property type="entry name" value="malonate_delta"/>
    <property type="match status" value="1"/>
</dbReference>
<keyword evidence="3 5" id="KW-0597">Phosphoprotein</keyword>
<evidence type="ECO:0000256" key="3">
    <source>
        <dbReference type="ARBA" id="ARBA00022553"/>
    </source>
</evidence>
<evidence type="ECO:0000313" key="6">
    <source>
        <dbReference type="EMBL" id="PWW28339.1"/>
    </source>
</evidence>
<protein>
    <recommendedName>
        <fullName evidence="4">Malonate decarboxylase acyl carrier protein</fullName>
    </recommendedName>
</protein>
<dbReference type="InterPro" id="IPR023439">
    <property type="entry name" value="Mal_deCO2ase/Cit_lyase_ACP"/>
</dbReference>
<evidence type="ECO:0000256" key="1">
    <source>
        <dbReference type="ARBA" id="ARBA00004496"/>
    </source>
</evidence>
<dbReference type="AlphaFoldDB" id="A0A2V2ZY50"/>
<dbReference type="InterPro" id="IPR018130">
    <property type="entry name" value="Ribosomal_uS2_CS"/>
</dbReference>
<evidence type="ECO:0000256" key="5">
    <source>
        <dbReference type="PIRSR" id="PIRSR609662-50"/>
    </source>
</evidence>
<sequence length="103" mass="11135">MEKLNFRFPATQMLESNAHVGVVGSGDLEILMEPSGQGYADVTVRTGATGFNQIWEAVLERFFSNNDISAIIKINDFGATPGVVSLRLSQALEVGRNAGYAKK</sequence>
<dbReference type="NCBIfam" id="NF002293">
    <property type="entry name" value="PRK01220.1"/>
    <property type="match status" value="1"/>
</dbReference>
<evidence type="ECO:0000313" key="7">
    <source>
        <dbReference type="Proteomes" id="UP000247150"/>
    </source>
</evidence>
<reference evidence="6 7" key="1">
    <citation type="submission" date="2018-05" db="EMBL/GenBank/DDBJ databases">
        <title>Freshwater and sediment microbial communities from various areas in North America, analyzing microbe dynamics in response to fracking.</title>
        <authorList>
            <person name="Lamendella R."/>
        </authorList>
    </citation>
    <scope>NUCLEOTIDE SEQUENCE [LARGE SCALE GENOMIC DNA]</scope>
    <source>
        <strain evidence="6 7">15_TX</strain>
    </source>
</reference>
<comment type="caution">
    <text evidence="6">The sequence shown here is derived from an EMBL/GenBank/DDBJ whole genome shotgun (WGS) entry which is preliminary data.</text>
</comment>
<dbReference type="GO" id="GO:0006412">
    <property type="term" value="P:translation"/>
    <property type="evidence" value="ECO:0007669"/>
    <property type="project" value="InterPro"/>
</dbReference>
<organism evidence="6 7">
    <name type="scientific">Cytobacillus oceanisediminis</name>
    <dbReference type="NCBI Taxonomy" id="665099"/>
    <lineage>
        <taxon>Bacteria</taxon>
        <taxon>Bacillati</taxon>
        <taxon>Bacillota</taxon>
        <taxon>Bacilli</taxon>
        <taxon>Bacillales</taxon>
        <taxon>Bacillaceae</taxon>
        <taxon>Cytobacillus</taxon>
    </lineage>
</organism>
<dbReference type="InterPro" id="IPR009662">
    <property type="entry name" value="Malonate_deCO2ase_dsu"/>
</dbReference>